<accession>Q5VS46</accession>
<dbReference type="AlphaFoldDB" id="Q5VS46"/>
<organism evidence="2 3">
    <name type="scientific">Oryza sativa subsp. japonica</name>
    <name type="common">Rice</name>
    <dbReference type="NCBI Taxonomy" id="39947"/>
    <lineage>
        <taxon>Eukaryota</taxon>
        <taxon>Viridiplantae</taxon>
        <taxon>Streptophyta</taxon>
        <taxon>Embryophyta</taxon>
        <taxon>Tracheophyta</taxon>
        <taxon>Spermatophyta</taxon>
        <taxon>Magnoliopsida</taxon>
        <taxon>Liliopsida</taxon>
        <taxon>Poales</taxon>
        <taxon>Poaceae</taxon>
        <taxon>BOP clade</taxon>
        <taxon>Oryzoideae</taxon>
        <taxon>Oryzeae</taxon>
        <taxon>Oryzinae</taxon>
        <taxon>Oryza</taxon>
        <taxon>Oryza sativa</taxon>
    </lineage>
</organism>
<evidence type="ECO:0000313" key="2">
    <source>
        <dbReference type="EMBL" id="BAD67729.1"/>
    </source>
</evidence>
<gene>
    <name evidence="2" type="primary">P0425F02.22</name>
</gene>
<feature type="compositionally biased region" description="Basic and acidic residues" evidence="1">
    <location>
        <begin position="117"/>
        <end position="135"/>
    </location>
</feature>
<reference evidence="3" key="1">
    <citation type="journal article" date="2005" name="Nature">
        <title>The map-based sequence of the rice genome.</title>
        <authorList>
            <consortium name="International rice genome sequencing project (IRGSP)"/>
            <person name="Matsumoto T."/>
            <person name="Wu J."/>
            <person name="Kanamori H."/>
            <person name="Katayose Y."/>
            <person name="Fujisawa M."/>
            <person name="Namiki N."/>
            <person name="Mizuno H."/>
            <person name="Yamamoto K."/>
            <person name="Antonio B.A."/>
            <person name="Baba T."/>
            <person name="Sakata K."/>
            <person name="Nagamura Y."/>
            <person name="Aoki H."/>
            <person name="Arikawa K."/>
            <person name="Arita K."/>
            <person name="Bito T."/>
            <person name="Chiden Y."/>
            <person name="Fujitsuka N."/>
            <person name="Fukunaka R."/>
            <person name="Hamada M."/>
            <person name="Harada C."/>
            <person name="Hayashi A."/>
            <person name="Hijishita S."/>
            <person name="Honda M."/>
            <person name="Hosokawa S."/>
            <person name="Ichikawa Y."/>
            <person name="Idonuma A."/>
            <person name="Iijima M."/>
            <person name="Ikeda M."/>
            <person name="Ikeno M."/>
            <person name="Ito K."/>
            <person name="Ito S."/>
            <person name="Ito T."/>
            <person name="Ito Y."/>
            <person name="Ito Y."/>
            <person name="Iwabuchi A."/>
            <person name="Kamiya K."/>
            <person name="Karasawa W."/>
            <person name="Kurita K."/>
            <person name="Katagiri S."/>
            <person name="Kikuta A."/>
            <person name="Kobayashi H."/>
            <person name="Kobayashi N."/>
            <person name="Machita K."/>
            <person name="Maehara T."/>
            <person name="Masukawa M."/>
            <person name="Mizubayashi T."/>
            <person name="Mukai Y."/>
            <person name="Nagasaki H."/>
            <person name="Nagata Y."/>
            <person name="Naito S."/>
            <person name="Nakashima M."/>
            <person name="Nakama Y."/>
            <person name="Nakamichi Y."/>
            <person name="Nakamura M."/>
            <person name="Meguro A."/>
            <person name="Negishi M."/>
            <person name="Ohta I."/>
            <person name="Ohta T."/>
            <person name="Okamoto M."/>
            <person name="Ono N."/>
            <person name="Saji S."/>
            <person name="Sakaguchi M."/>
            <person name="Sakai K."/>
            <person name="Shibata M."/>
            <person name="Shimokawa T."/>
            <person name="Song J."/>
            <person name="Takazaki Y."/>
            <person name="Terasawa K."/>
            <person name="Tsugane M."/>
            <person name="Tsuji K."/>
            <person name="Ueda S."/>
            <person name="Waki K."/>
            <person name="Yamagata H."/>
            <person name="Yamamoto M."/>
            <person name="Yamamoto S."/>
            <person name="Yamane H."/>
            <person name="Yoshiki S."/>
            <person name="Yoshihara R."/>
            <person name="Yukawa K."/>
            <person name="Zhong H."/>
            <person name="Yano M."/>
            <person name="Yuan Q."/>
            <person name="Ouyang S."/>
            <person name="Liu J."/>
            <person name="Jones K.M."/>
            <person name="Gansberger K."/>
            <person name="Moffat K."/>
            <person name="Hill J."/>
            <person name="Bera J."/>
            <person name="Fadrosh D."/>
            <person name="Jin S."/>
            <person name="Johri S."/>
            <person name="Kim M."/>
            <person name="Overton L."/>
            <person name="Reardon M."/>
            <person name="Tsitrin T."/>
            <person name="Vuong H."/>
            <person name="Weaver B."/>
            <person name="Ciecko A."/>
            <person name="Tallon L."/>
            <person name="Jackson J."/>
            <person name="Pai G."/>
            <person name="Aken S.V."/>
            <person name="Utterback T."/>
            <person name="Reidmuller S."/>
            <person name="Feldblyum T."/>
            <person name="Hsiao J."/>
            <person name="Zismann V."/>
            <person name="Iobst S."/>
            <person name="de Vazeille A.R."/>
            <person name="Buell C.R."/>
            <person name="Ying K."/>
            <person name="Li Y."/>
            <person name="Lu T."/>
            <person name="Huang Y."/>
            <person name="Zhao Q."/>
            <person name="Feng Q."/>
            <person name="Zhang L."/>
            <person name="Zhu J."/>
            <person name="Weng Q."/>
            <person name="Mu J."/>
            <person name="Lu Y."/>
            <person name="Fan D."/>
            <person name="Liu Y."/>
            <person name="Guan J."/>
            <person name="Zhang Y."/>
            <person name="Yu S."/>
            <person name="Liu X."/>
            <person name="Zhang Y."/>
            <person name="Hong G."/>
            <person name="Han B."/>
            <person name="Choisne N."/>
            <person name="Demange N."/>
            <person name="Orjeda G."/>
            <person name="Samain S."/>
            <person name="Cattolico L."/>
            <person name="Pelletier E."/>
            <person name="Couloux A."/>
            <person name="Segurens B."/>
            <person name="Wincker P."/>
            <person name="D'Hont A."/>
            <person name="Scarpelli C."/>
            <person name="Weissenbach J."/>
            <person name="Salanoubat M."/>
            <person name="Quetier F."/>
            <person name="Yu Y."/>
            <person name="Kim H.R."/>
            <person name="Rambo T."/>
            <person name="Currie J."/>
            <person name="Collura K."/>
            <person name="Luo M."/>
            <person name="Yang T."/>
            <person name="Ammiraju J.S.S."/>
            <person name="Engler F."/>
            <person name="Soderlund C."/>
            <person name="Wing R.A."/>
            <person name="Palmer L.E."/>
            <person name="de la Bastide M."/>
            <person name="Spiegel L."/>
            <person name="Nascimento L."/>
            <person name="Zutavern T."/>
            <person name="O'Shaughnessy A."/>
            <person name="Dike S."/>
            <person name="Dedhia N."/>
            <person name="Preston R."/>
            <person name="Balija V."/>
            <person name="McCombie W.R."/>
            <person name="Chow T."/>
            <person name="Chen H."/>
            <person name="Chung M."/>
            <person name="Chen C."/>
            <person name="Shaw J."/>
            <person name="Wu H."/>
            <person name="Hsiao K."/>
            <person name="Chao Y."/>
            <person name="Chu M."/>
            <person name="Cheng C."/>
            <person name="Hour A."/>
            <person name="Lee P."/>
            <person name="Lin S."/>
            <person name="Lin Y."/>
            <person name="Liou J."/>
            <person name="Liu S."/>
            <person name="Hsing Y."/>
            <person name="Raghuvanshi S."/>
            <person name="Mohanty A."/>
            <person name="Bharti A.K."/>
            <person name="Gaur A."/>
            <person name="Gupta V."/>
            <person name="Kumar D."/>
            <person name="Ravi V."/>
            <person name="Vij S."/>
            <person name="Kapur A."/>
            <person name="Khurana P."/>
            <person name="Khurana P."/>
            <person name="Khurana J.P."/>
            <person name="Tyagi A.K."/>
            <person name="Gaikwad K."/>
            <person name="Singh A."/>
            <person name="Dalal V."/>
            <person name="Srivastava S."/>
            <person name="Dixit A."/>
            <person name="Pal A.K."/>
            <person name="Ghazi I.A."/>
            <person name="Yadav M."/>
            <person name="Pandit A."/>
            <person name="Bhargava A."/>
            <person name="Sureshbabu K."/>
            <person name="Batra K."/>
            <person name="Sharma T.R."/>
            <person name="Mohapatra T."/>
            <person name="Singh N.K."/>
            <person name="Messing J."/>
            <person name="Nelson A.B."/>
            <person name="Fuks G."/>
            <person name="Kavchok S."/>
            <person name="Keizer G."/>
            <person name="Linton E."/>
            <person name="Llaca V."/>
            <person name="Song R."/>
            <person name="Tanyolac B."/>
            <person name="Young S."/>
            <person name="Ho-Il K."/>
            <person name="Hahn J.H."/>
            <person name="Sangsakoo G."/>
            <person name="Vanavichit A."/>
            <person name="de Mattos Luiz.A.T."/>
            <person name="Zimmer P.D."/>
            <person name="Malone G."/>
            <person name="Dellagostin O."/>
            <person name="de Oliveira A.C."/>
            <person name="Bevan M."/>
            <person name="Bancroft I."/>
            <person name="Minx P."/>
            <person name="Cordum H."/>
            <person name="Wilson R."/>
            <person name="Cheng Z."/>
            <person name="Jin W."/>
            <person name="Jiang J."/>
            <person name="Leong S.A."/>
            <person name="Iwama H."/>
            <person name="Gojobori T."/>
            <person name="Itoh T."/>
            <person name="Niimura Y."/>
            <person name="Fujii Y."/>
            <person name="Habara T."/>
            <person name="Sakai H."/>
            <person name="Sato Y."/>
            <person name="Wilson G."/>
            <person name="Kumar K."/>
            <person name="McCouch S."/>
            <person name="Juretic N."/>
            <person name="Hoen D."/>
            <person name="Wright S."/>
            <person name="Bruskiewich R."/>
            <person name="Bureau T."/>
            <person name="Miyao A."/>
            <person name="Hirochika H."/>
            <person name="Nishikawa T."/>
            <person name="Kadowaki K."/>
            <person name="Sugiura M."/>
            <person name="Burr B."/>
            <person name="Sasaki T."/>
        </authorList>
    </citation>
    <scope>NUCLEOTIDE SEQUENCE [LARGE SCALE GENOMIC DNA]</scope>
    <source>
        <strain evidence="3">cv. Nipponbare</strain>
    </source>
</reference>
<proteinExistence type="predicted"/>
<sequence>MEEAVEATAGPSHGISVRIRHAPRKRCMGSGALAMAACDVAMRQQFRCRRLLGRGGGQDRQPLRGRRRRRRKRWDLAAGDVNGETAEVVEHAALGEVPERRVGAQGNVAHVNDAVGDEGHGTVERHQGEQHECDLRGASSSTAGQRRRGAGSTIVGGVDGSAGRSGRRGPPRAAPRMRIWSSQAWGRRSSPSCVKKLAGVGEEELAGRGTGVRWRCPRLQMAREKRN</sequence>
<evidence type="ECO:0000313" key="3">
    <source>
        <dbReference type="Proteomes" id="UP000000763"/>
    </source>
</evidence>
<feature type="region of interest" description="Disordered" evidence="1">
    <location>
        <begin position="116"/>
        <end position="176"/>
    </location>
</feature>
<name>Q5VS46_ORYSJ</name>
<dbReference type="EMBL" id="AP001168">
    <property type="protein sequence ID" value="BAD67729.1"/>
    <property type="molecule type" value="Genomic_DNA"/>
</dbReference>
<evidence type="ECO:0000256" key="1">
    <source>
        <dbReference type="SAM" id="MobiDB-lite"/>
    </source>
</evidence>
<reference evidence="3" key="2">
    <citation type="journal article" date="2008" name="Nucleic Acids Res.">
        <title>The rice annotation project database (RAP-DB): 2008 update.</title>
        <authorList>
            <consortium name="The rice annotation project (RAP)"/>
        </authorList>
    </citation>
    <scope>GENOME REANNOTATION</scope>
    <source>
        <strain evidence="3">cv. Nipponbare</strain>
    </source>
</reference>
<protein>
    <submittedName>
        <fullName evidence="2">Uncharacterized protein</fullName>
    </submittedName>
</protein>
<dbReference type="Proteomes" id="UP000000763">
    <property type="component" value="Chromosome 6"/>
</dbReference>